<keyword evidence="2" id="KW-0812">Transmembrane</keyword>
<keyword evidence="4" id="KW-1185">Reference proteome</keyword>
<feature type="region of interest" description="Disordered" evidence="1">
    <location>
        <begin position="39"/>
        <end position="60"/>
    </location>
</feature>
<evidence type="ECO:0000313" key="3">
    <source>
        <dbReference type="EMBL" id="KAI0306921.1"/>
    </source>
</evidence>
<evidence type="ECO:0000256" key="1">
    <source>
        <dbReference type="SAM" id="MobiDB-lite"/>
    </source>
</evidence>
<evidence type="ECO:0000256" key="2">
    <source>
        <dbReference type="SAM" id="Phobius"/>
    </source>
</evidence>
<gene>
    <name evidence="3" type="ORF">B0F90DRAFT_494410</name>
</gene>
<accession>A0AAD4MAP7</accession>
<dbReference type="Proteomes" id="UP001203297">
    <property type="component" value="Unassembled WGS sequence"/>
</dbReference>
<keyword evidence="2" id="KW-0472">Membrane</keyword>
<organism evidence="3 4">
    <name type="scientific">Multifurca ochricompacta</name>
    <dbReference type="NCBI Taxonomy" id="376703"/>
    <lineage>
        <taxon>Eukaryota</taxon>
        <taxon>Fungi</taxon>
        <taxon>Dikarya</taxon>
        <taxon>Basidiomycota</taxon>
        <taxon>Agaricomycotina</taxon>
        <taxon>Agaricomycetes</taxon>
        <taxon>Russulales</taxon>
        <taxon>Russulaceae</taxon>
        <taxon>Multifurca</taxon>
    </lineage>
</organism>
<name>A0AAD4MAP7_9AGAM</name>
<reference evidence="3" key="1">
    <citation type="journal article" date="2022" name="New Phytol.">
        <title>Evolutionary transition to the ectomycorrhizal habit in the genomes of a hyperdiverse lineage of mushroom-forming fungi.</title>
        <authorList>
            <person name="Looney B."/>
            <person name="Miyauchi S."/>
            <person name="Morin E."/>
            <person name="Drula E."/>
            <person name="Courty P.E."/>
            <person name="Kohler A."/>
            <person name="Kuo A."/>
            <person name="LaButti K."/>
            <person name="Pangilinan J."/>
            <person name="Lipzen A."/>
            <person name="Riley R."/>
            <person name="Andreopoulos W."/>
            <person name="He G."/>
            <person name="Johnson J."/>
            <person name="Nolan M."/>
            <person name="Tritt A."/>
            <person name="Barry K.W."/>
            <person name="Grigoriev I.V."/>
            <person name="Nagy L.G."/>
            <person name="Hibbett D."/>
            <person name="Henrissat B."/>
            <person name="Matheny P.B."/>
            <person name="Labbe J."/>
            <person name="Martin F.M."/>
        </authorList>
    </citation>
    <scope>NUCLEOTIDE SEQUENCE</scope>
    <source>
        <strain evidence="3">BPL690</strain>
    </source>
</reference>
<keyword evidence="2" id="KW-1133">Transmembrane helix</keyword>
<protein>
    <submittedName>
        <fullName evidence="3">Uncharacterized protein</fullName>
    </submittedName>
</protein>
<comment type="caution">
    <text evidence="3">The sequence shown here is derived from an EMBL/GenBank/DDBJ whole genome shotgun (WGS) entry which is preliminary data.</text>
</comment>
<sequence>MVHVLMIFTCLSVNNMGFFFLPNTKTQGRHQKRSNYFPLPAGLNPPGARRPVEGANTGTGSSRLYNEIRVENRAYSVLEAGSGLYLPIHPGSWSFGVSAPGSLTVPQLLVRCSNVPKRRSGGETVRLQRMVVAPEKRYASERDAAVAAAAVVGGPTGVVSVCRIVL</sequence>
<feature type="transmembrane region" description="Helical" evidence="2">
    <location>
        <begin position="6"/>
        <end position="24"/>
    </location>
</feature>
<proteinExistence type="predicted"/>
<dbReference type="EMBL" id="WTXG01000002">
    <property type="protein sequence ID" value="KAI0306921.1"/>
    <property type="molecule type" value="Genomic_DNA"/>
</dbReference>
<evidence type="ECO:0000313" key="4">
    <source>
        <dbReference type="Proteomes" id="UP001203297"/>
    </source>
</evidence>
<dbReference type="AlphaFoldDB" id="A0AAD4MAP7"/>